<dbReference type="Gene3D" id="3.60.21.10">
    <property type="match status" value="1"/>
</dbReference>
<organism evidence="2">
    <name type="scientific">marine sediment metagenome</name>
    <dbReference type="NCBI Taxonomy" id="412755"/>
    <lineage>
        <taxon>unclassified sequences</taxon>
        <taxon>metagenomes</taxon>
        <taxon>ecological metagenomes</taxon>
    </lineage>
</organism>
<dbReference type="SUPFAM" id="SSF56300">
    <property type="entry name" value="Metallo-dependent phosphatases"/>
    <property type="match status" value="1"/>
</dbReference>
<dbReference type="PRINTS" id="PR01607">
    <property type="entry name" value="APYRASEFAMLY"/>
</dbReference>
<feature type="non-terminal residue" evidence="2">
    <location>
        <position position="252"/>
    </location>
</feature>
<gene>
    <name evidence="2" type="ORF">S01H1_63445</name>
</gene>
<evidence type="ECO:0000313" key="2">
    <source>
        <dbReference type="EMBL" id="GAG35637.1"/>
    </source>
</evidence>
<dbReference type="InterPro" id="IPR006179">
    <property type="entry name" value="5_nucleotidase/apyrase"/>
</dbReference>
<dbReference type="GO" id="GO:0016787">
    <property type="term" value="F:hydrolase activity"/>
    <property type="evidence" value="ECO:0007669"/>
    <property type="project" value="InterPro"/>
</dbReference>
<reference evidence="2" key="1">
    <citation type="journal article" date="2014" name="Front. Microbiol.">
        <title>High frequency of phylogenetically diverse reductive dehalogenase-homologous genes in deep subseafloor sedimentary metagenomes.</title>
        <authorList>
            <person name="Kawai M."/>
            <person name="Futagami T."/>
            <person name="Toyoda A."/>
            <person name="Takaki Y."/>
            <person name="Nishi S."/>
            <person name="Hori S."/>
            <person name="Arai W."/>
            <person name="Tsubouchi T."/>
            <person name="Morono Y."/>
            <person name="Uchiyama I."/>
            <person name="Ito T."/>
            <person name="Fujiyama A."/>
            <person name="Inagaki F."/>
            <person name="Takami H."/>
        </authorList>
    </citation>
    <scope>NUCLEOTIDE SEQUENCE</scope>
    <source>
        <strain evidence="2">Expedition CK06-06</strain>
    </source>
</reference>
<dbReference type="InterPro" id="IPR004843">
    <property type="entry name" value="Calcineurin-like_PHP"/>
</dbReference>
<dbReference type="GO" id="GO:0009166">
    <property type="term" value="P:nucleotide catabolic process"/>
    <property type="evidence" value="ECO:0007669"/>
    <property type="project" value="InterPro"/>
</dbReference>
<dbReference type="EMBL" id="BARS01041752">
    <property type="protein sequence ID" value="GAG35637.1"/>
    <property type="molecule type" value="Genomic_DNA"/>
</dbReference>
<comment type="caution">
    <text evidence="2">The sequence shown here is derived from an EMBL/GenBank/DDBJ whole genome shotgun (WGS) entry which is preliminary data.</text>
</comment>
<dbReference type="Pfam" id="PF00149">
    <property type="entry name" value="Metallophos"/>
    <property type="match status" value="1"/>
</dbReference>
<proteinExistence type="predicted"/>
<dbReference type="PANTHER" id="PTHR11575">
    <property type="entry name" value="5'-NUCLEOTIDASE-RELATED"/>
    <property type="match status" value="1"/>
</dbReference>
<dbReference type="AlphaFoldDB" id="X0XJW7"/>
<name>X0XJW7_9ZZZZ</name>
<protein>
    <recommendedName>
        <fullName evidence="1">Calcineurin-like phosphoesterase domain-containing protein</fullName>
    </recommendedName>
</protein>
<dbReference type="InterPro" id="IPR029052">
    <property type="entry name" value="Metallo-depent_PP-like"/>
</dbReference>
<evidence type="ECO:0000259" key="1">
    <source>
        <dbReference type="Pfam" id="PF00149"/>
    </source>
</evidence>
<accession>X0XJW7</accession>
<feature type="domain" description="Calcineurin-like phosphoesterase" evidence="1">
    <location>
        <begin position="25"/>
        <end position="229"/>
    </location>
</feature>
<dbReference type="PANTHER" id="PTHR11575:SF24">
    <property type="entry name" value="5'-NUCLEOTIDASE"/>
    <property type="match status" value="1"/>
</dbReference>
<sequence>FTAFILLSVSISTYYAEAADTVTVTFYHTSNLHENSTNLPQIARLVRDKKEKDSNVLFLDCGDRFNNGDLTPLKTRGEAMSAMIQAMSYDAVVPGNHDITFGSKRFLELVDKYSLPLLCANCVWAGDMKPKNVVPYKIYELNGVTVAIIGITTSISHVTTTGYIMKDADGLLDVRWETSEIIESIKSMVIDLQEKADIIVLMTPVGQKVNRELARALPRIDLIAGGHTHDTFDTMIFDEQVQTVIQHSGVWG</sequence>
<feature type="non-terminal residue" evidence="2">
    <location>
        <position position="1"/>
    </location>
</feature>